<evidence type="ECO:0000313" key="2">
    <source>
        <dbReference type="Proteomes" id="UP000024635"/>
    </source>
</evidence>
<sequence length="127" mass="13673">MNFPAIAEHGVGVAQLTVVGSNKSYVSLVVVGDPRLKLHKLGSFVFSNRAAFSSTTAVNEIITLHDVNMPSPSVQSLYRCIIGLSVKLLTVRIEVDIASTEILNVEKSYGGPFRNQRPASATLSVCR</sequence>
<gene>
    <name evidence="1" type="primary">Acey_s0563.g3510</name>
    <name evidence="1" type="ORF">Y032_0563g3510</name>
</gene>
<reference evidence="2" key="1">
    <citation type="journal article" date="2015" name="Nat. Genet.">
        <title>The genome and transcriptome of the zoonotic hookworm Ancylostoma ceylanicum identify infection-specific gene families.</title>
        <authorList>
            <person name="Schwarz E.M."/>
            <person name="Hu Y."/>
            <person name="Antoshechkin I."/>
            <person name="Miller M.M."/>
            <person name="Sternberg P.W."/>
            <person name="Aroian R.V."/>
        </authorList>
    </citation>
    <scope>NUCLEOTIDE SEQUENCE</scope>
    <source>
        <strain evidence="2">HY135</strain>
    </source>
</reference>
<organism evidence="1 2">
    <name type="scientific">Ancylostoma ceylanicum</name>
    <dbReference type="NCBI Taxonomy" id="53326"/>
    <lineage>
        <taxon>Eukaryota</taxon>
        <taxon>Metazoa</taxon>
        <taxon>Ecdysozoa</taxon>
        <taxon>Nematoda</taxon>
        <taxon>Chromadorea</taxon>
        <taxon>Rhabditida</taxon>
        <taxon>Rhabditina</taxon>
        <taxon>Rhabditomorpha</taxon>
        <taxon>Strongyloidea</taxon>
        <taxon>Ancylostomatidae</taxon>
        <taxon>Ancylostomatinae</taxon>
        <taxon>Ancylostoma</taxon>
    </lineage>
</organism>
<accession>A0A016WPT3</accession>
<proteinExistence type="predicted"/>
<dbReference type="AlphaFoldDB" id="A0A016WPT3"/>
<dbReference type="Proteomes" id="UP000024635">
    <property type="component" value="Unassembled WGS sequence"/>
</dbReference>
<name>A0A016WPT3_9BILA</name>
<evidence type="ECO:0000313" key="1">
    <source>
        <dbReference type="EMBL" id="EYC41576.1"/>
    </source>
</evidence>
<keyword evidence="2" id="KW-1185">Reference proteome</keyword>
<comment type="caution">
    <text evidence="1">The sequence shown here is derived from an EMBL/GenBank/DDBJ whole genome shotgun (WGS) entry which is preliminary data.</text>
</comment>
<protein>
    <submittedName>
        <fullName evidence="1">Uncharacterized protein</fullName>
    </submittedName>
</protein>
<dbReference type="EMBL" id="JARK01000163">
    <property type="protein sequence ID" value="EYC41576.1"/>
    <property type="molecule type" value="Genomic_DNA"/>
</dbReference>